<keyword evidence="2" id="KW-1185">Reference proteome</keyword>
<evidence type="ECO:0000313" key="2">
    <source>
        <dbReference type="Proteomes" id="UP000571084"/>
    </source>
</evidence>
<dbReference type="Proteomes" id="UP000571084">
    <property type="component" value="Unassembled WGS sequence"/>
</dbReference>
<sequence>MHYSHAVKSKYKINGDEMKVLRLVLLLTIPAAVAAPISAYANDFPTTGRVEYVLECMKNHAGKYEYLYKCSCALDNIATSVKYDEFVEISLAARPQMTGGQRGSEFRDPEIVKTMAKKFKTIQAAADQACFVQ</sequence>
<proteinExistence type="predicted"/>
<reference evidence="1 2" key="1">
    <citation type="submission" date="2020-08" db="EMBL/GenBank/DDBJ databases">
        <title>Genomic Encyclopedia of Type Strains, Phase IV (KMG-IV): sequencing the most valuable type-strain genomes for metagenomic binning, comparative biology and taxonomic classification.</title>
        <authorList>
            <person name="Goeker M."/>
        </authorList>
    </citation>
    <scope>NUCLEOTIDE SEQUENCE [LARGE SCALE GENOMIC DNA]</scope>
    <source>
        <strain evidence="1 2">DSM 23240</strain>
    </source>
</reference>
<name>A0A840RYI4_9BURK</name>
<organism evidence="1 2">
    <name type="scientific">Glaciimonas immobilis</name>
    <dbReference type="NCBI Taxonomy" id="728004"/>
    <lineage>
        <taxon>Bacteria</taxon>
        <taxon>Pseudomonadati</taxon>
        <taxon>Pseudomonadota</taxon>
        <taxon>Betaproteobacteria</taxon>
        <taxon>Burkholderiales</taxon>
        <taxon>Oxalobacteraceae</taxon>
        <taxon>Glaciimonas</taxon>
    </lineage>
</organism>
<dbReference type="EMBL" id="JACHHQ010000007">
    <property type="protein sequence ID" value="MBB5201571.1"/>
    <property type="molecule type" value="Genomic_DNA"/>
</dbReference>
<dbReference type="RefSeq" id="WP_245182254.1">
    <property type="nucleotide sequence ID" value="NZ_JAAOZT010000003.1"/>
</dbReference>
<dbReference type="AlphaFoldDB" id="A0A840RYI4"/>
<gene>
    <name evidence="1" type="ORF">HNR39_003424</name>
</gene>
<protein>
    <submittedName>
        <fullName evidence="1">Uncharacterized protein</fullName>
    </submittedName>
</protein>
<accession>A0A840RYI4</accession>
<evidence type="ECO:0000313" key="1">
    <source>
        <dbReference type="EMBL" id="MBB5201571.1"/>
    </source>
</evidence>
<comment type="caution">
    <text evidence="1">The sequence shown here is derived from an EMBL/GenBank/DDBJ whole genome shotgun (WGS) entry which is preliminary data.</text>
</comment>